<dbReference type="InterPro" id="IPR036661">
    <property type="entry name" value="Luciferase-like_sf"/>
</dbReference>
<dbReference type="EMBL" id="BAAARV010000120">
    <property type="protein sequence ID" value="GAA2389564.1"/>
    <property type="molecule type" value="Genomic_DNA"/>
</dbReference>
<evidence type="ECO:0000256" key="4">
    <source>
        <dbReference type="ARBA" id="ARBA00023033"/>
    </source>
</evidence>
<evidence type="ECO:0000256" key="3">
    <source>
        <dbReference type="ARBA" id="ARBA00023002"/>
    </source>
</evidence>
<dbReference type="PANTHER" id="PTHR42847">
    <property type="entry name" value="ALKANESULFONATE MONOOXYGENASE"/>
    <property type="match status" value="1"/>
</dbReference>
<keyword evidence="2" id="KW-0288">FMN</keyword>
<keyword evidence="1" id="KW-0285">Flavoprotein</keyword>
<protein>
    <recommendedName>
        <fullName evidence="5">Luciferase-like domain-containing protein</fullName>
    </recommendedName>
</protein>
<sequence>MARLGFNLMGLDELYGGRFAGLLEAAVLADGMGVDLLVLPDHVTMSERAHRERVTLGFPYPITTNWYEPLTALAAVAAVTGRARLGTNVLVAPVRPAVLLAKQLATLDVICGGRLDVGLGVGWQEEEYRTTERAFEGRFGYLEEQVAVCRALWAGGPAAHAGKRLEFTDLHSMPVPVQGADLRLSFGFNPTPRAIERIVRLGLGWWAAPMPIEAVKAAIAGLRAECERAGRDPGSVVVTAATTLVAHGTTAEEAGVMPVLEEARALWDAGADCVIVHPLAFIRAPQELPAFLQPLLDARDEHEAHAASTTTLS</sequence>
<dbReference type="PANTHER" id="PTHR42847:SF4">
    <property type="entry name" value="ALKANESULFONATE MONOOXYGENASE-RELATED"/>
    <property type="match status" value="1"/>
</dbReference>
<dbReference type="SUPFAM" id="SSF51679">
    <property type="entry name" value="Bacterial luciferase-like"/>
    <property type="match status" value="1"/>
</dbReference>
<evidence type="ECO:0000256" key="1">
    <source>
        <dbReference type="ARBA" id="ARBA00022630"/>
    </source>
</evidence>
<dbReference type="Gene3D" id="3.20.20.30">
    <property type="entry name" value="Luciferase-like domain"/>
    <property type="match status" value="1"/>
</dbReference>
<evidence type="ECO:0000313" key="6">
    <source>
        <dbReference type="EMBL" id="GAA2389564.1"/>
    </source>
</evidence>
<proteinExistence type="predicted"/>
<comment type="caution">
    <text evidence="6">The sequence shown here is derived from an EMBL/GenBank/DDBJ whole genome shotgun (WGS) entry which is preliminary data.</text>
</comment>
<accession>A0ABN3HY51</accession>
<evidence type="ECO:0000313" key="7">
    <source>
        <dbReference type="Proteomes" id="UP001501444"/>
    </source>
</evidence>
<gene>
    <name evidence="6" type="ORF">GCM10010170_101190</name>
</gene>
<keyword evidence="7" id="KW-1185">Reference proteome</keyword>
<reference evidence="6 7" key="1">
    <citation type="journal article" date="2019" name="Int. J. Syst. Evol. Microbiol.">
        <title>The Global Catalogue of Microorganisms (GCM) 10K type strain sequencing project: providing services to taxonomists for standard genome sequencing and annotation.</title>
        <authorList>
            <consortium name="The Broad Institute Genomics Platform"/>
            <consortium name="The Broad Institute Genome Sequencing Center for Infectious Disease"/>
            <person name="Wu L."/>
            <person name="Ma J."/>
        </authorList>
    </citation>
    <scope>NUCLEOTIDE SEQUENCE [LARGE SCALE GENOMIC DNA]</scope>
    <source>
        <strain evidence="6 7">JCM 3272</strain>
    </source>
</reference>
<keyword evidence="3" id="KW-0560">Oxidoreductase</keyword>
<dbReference type="Pfam" id="PF00296">
    <property type="entry name" value="Bac_luciferase"/>
    <property type="match status" value="1"/>
</dbReference>
<dbReference type="NCBIfam" id="TIGR03619">
    <property type="entry name" value="F420_Rv2161c"/>
    <property type="match status" value="1"/>
</dbReference>
<dbReference type="InterPro" id="IPR011251">
    <property type="entry name" value="Luciferase-like_dom"/>
</dbReference>
<evidence type="ECO:0000259" key="5">
    <source>
        <dbReference type="Pfam" id="PF00296"/>
    </source>
</evidence>
<feature type="domain" description="Luciferase-like" evidence="5">
    <location>
        <begin position="15"/>
        <end position="293"/>
    </location>
</feature>
<keyword evidence="4" id="KW-0503">Monooxygenase</keyword>
<dbReference type="InterPro" id="IPR019921">
    <property type="entry name" value="Lucif-like_OxRdtase_Rv2161c"/>
</dbReference>
<evidence type="ECO:0000256" key="2">
    <source>
        <dbReference type="ARBA" id="ARBA00022643"/>
    </source>
</evidence>
<dbReference type="InterPro" id="IPR050172">
    <property type="entry name" value="SsuD_RutA_monooxygenase"/>
</dbReference>
<dbReference type="Proteomes" id="UP001501444">
    <property type="component" value="Unassembled WGS sequence"/>
</dbReference>
<organism evidence="6 7">
    <name type="scientific">Dactylosporangium salmoneum</name>
    <dbReference type="NCBI Taxonomy" id="53361"/>
    <lineage>
        <taxon>Bacteria</taxon>
        <taxon>Bacillati</taxon>
        <taxon>Actinomycetota</taxon>
        <taxon>Actinomycetes</taxon>
        <taxon>Micromonosporales</taxon>
        <taxon>Micromonosporaceae</taxon>
        <taxon>Dactylosporangium</taxon>
    </lineage>
</organism>
<dbReference type="RefSeq" id="WP_344619909.1">
    <property type="nucleotide sequence ID" value="NZ_BAAARV010000120.1"/>
</dbReference>
<name>A0ABN3HY51_9ACTN</name>